<keyword evidence="1 2" id="KW-0238">DNA-binding</keyword>
<dbReference type="PANTHER" id="PTHR30055:SF160">
    <property type="entry name" value="TRANSCRIPTIONAL REGULATORY PROTEIN (PROBABLY ASNC-FAMILY)-RELATED"/>
    <property type="match status" value="1"/>
</dbReference>
<evidence type="ECO:0000313" key="4">
    <source>
        <dbReference type="EMBL" id="TWP50664.1"/>
    </source>
</evidence>
<dbReference type="GO" id="GO:0000976">
    <property type="term" value="F:transcription cis-regulatory region binding"/>
    <property type="evidence" value="ECO:0007669"/>
    <property type="project" value="TreeGrafter"/>
</dbReference>
<dbReference type="PROSITE" id="PS50977">
    <property type="entry name" value="HTH_TETR_2"/>
    <property type="match status" value="1"/>
</dbReference>
<organism evidence="4 5">
    <name type="scientific">Lentzea tibetensis</name>
    <dbReference type="NCBI Taxonomy" id="2591470"/>
    <lineage>
        <taxon>Bacteria</taxon>
        <taxon>Bacillati</taxon>
        <taxon>Actinomycetota</taxon>
        <taxon>Actinomycetes</taxon>
        <taxon>Pseudonocardiales</taxon>
        <taxon>Pseudonocardiaceae</taxon>
        <taxon>Lentzea</taxon>
    </lineage>
</organism>
<dbReference type="Pfam" id="PF00440">
    <property type="entry name" value="TetR_N"/>
    <property type="match status" value="1"/>
</dbReference>
<dbReference type="EMBL" id="VOBR01000011">
    <property type="protein sequence ID" value="TWP50664.1"/>
    <property type="molecule type" value="Genomic_DNA"/>
</dbReference>
<evidence type="ECO:0000256" key="2">
    <source>
        <dbReference type="PROSITE-ProRule" id="PRU00335"/>
    </source>
</evidence>
<evidence type="ECO:0000256" key="1">
    <source>
        <dbReference type="ARBA" id="ARBA00023125"/>
    </source>
</evidence>
<gene>
    <name evidence="4" type="ORF">FKR81_18800</name>
</gene>
<evidence type="ECO:0000259" key="3">
    <source>
        <dbReference type="PROSITE" id="PS50977"/>
    </source>
</evidence>
<protein>
    <submittedName>
        <fullName evidence="4">TetR/AcrR family transcriptional regulator</fullName>
    </submittedName>
</protein>
<dbReference type="SUPFAM" id="SSF46689">
    <property type="entry name" value="Homeodomain-like"/>
    <property type="match status" value="1"/>
</dbReference>
<reference evidence="4 5" key="1">
    <citation type="submission" date="2019-07" db="EMBL/GenBank/DDBJ databases">
        <title>Lentzea xizangensis sp. nov., isolated from Qinghai-Tibetan Plateau Soils.</title>
        <authorList>
            <person name="Huang J."/>
        </authorList>
    </citation>
    <scope>NUCLEOTIDE SEQUENCE [LARGE SCALE GENOMIC DNA]</scope>
    <source>
        <strain evidence="4 5">FXJ1.1311</strain>
    </source>
</reference>
<dbReference type="GO" id="GO:0003700">
    <property type="term" value="F:DNA-binding transcription factor activity"/>
    <property type="evidence" value="ECO:0007669"/>
    <property type="project" value="TreeGrafter"/>
</dbReference>
<dbReference type="AlphaFoldDB" id="A0A563EU58"/>
<evidence type="ECO:0000313" key="5">
    <source>
        <dbReference type="Proteomes" id="UP000316639"/>
    </source>
</evidence>
<sequence length="188" mass="20453">MSTIFAVVTRAPHLPLAQRRELVLDAALRVMSRTDGPLSVDAVAAEAGVAKTVLYRCFVNRDDMVAALEQRESRRLTDELEAALRAADSPDRVEAMGQFLQTYFTGVTNAPDSYRLIYDRPSPRASRLLQEARATVARHLAPLFNGDGTSAALFVGVVEAGARLVLEGERPHERAVALFAALTEESSS</sequence>
<comment type="caution">
    <text evidence="4">The sequence shown here is derived from an EMBL/GenBank/DDBJ whole genome shotgun (WGS) entry which is preliminary data.</text>
</comment>
<dbReference type="InterPro" id="IPR001647">
    <property type="entry name" value="HTH_TetR"/>
</dbReference>
<proteinExistence type="predicted"/>
<feature type="domain" description="HTH tetR-type" evidence="3">
    <location>
        <begin position="17"/>
        <end position="76"/>
    </location>
</feature>
<keyword evidence="5" id="KW-1185">Reference proteome</keyword>
<dbReference type="OrthoDB" id="4542604at2"/>
<name>A0A563EU58_9PSEU</name>
<dbReference type="PANTHER" id="PTHR30055">
    <property type="entry name" value="HTH-TYPE TRANSCRIPTIONAL REGULATOR RUTR"/>
    <property type="match status" value="1"/>
</dbReference>
<accession>A0A563EU58</accession>
<dbReference type="InterPro" id="IPR050109">
    <property type="entry name" value="HTH-type_TetR-like_transc_reg"/>
</dbReference>
<dbReference type="Proteomes" id="UP000316639">
    <property type="component" value="Unassembled WGS sequence"/>
</dbReference>
<feature type="DNA-binding region" description="H-T-H motif" evidence="2">
    <location>
        <begin position="39"/>
        <end position="58"/>
    </location>
</feature>
<dbReference type="Gene3D" id="1.10.357.10">
    <property type="entry name" value="Tetracycline Repressor, domain 2"/>
    <property type="match status" value="1"/>
</dbReference>
<dbReference type="InterPro" id="IPR009057">
    <property type="entry name" value="Homeodomain-like_sf"/>
</dbReference>